<keyword evidence="5 7" id="KW-1133">Transmembrane helix</keyword>
<keyword evidence="4 7" id="KW-0812">Transmembrane</keyword>
<keyword evidence="6 7" id="KW-0472">Membrane</keyword>
<feature type="domain" description="Type II secretion system protein GspF" evidence="8">
    <location>
        <begin position="197"/>
        <end position="317"/>
    </location>
</feature>
<reference evidence="9 10" key="1">
    <citation type="submission" date="2023-02" db="EMBL/GenBank/DDBJ databases">
        <title>A bacterium isolated from plastisphere.</title>
        <authorList>
            <person name="Sun Y."/>
        </authorList>
    </citation>
    <scope>NUCLEOTIDE SEQUENCE [LARGE SCALE GENOMIC DNA]</scope>
    <source>
        <strain evidence="10">a-1</strain>
    </source>
</reference>
<feature type="domain" description="Type II secretion system protein GspF" evidence="8">
    <location>
        <begin position="15"/>
        <end position="132"/>
    </location>
</feature>
<name>A0ABY7WYE8_9BACL</name>
<dbReference type="InterPro" id="IPR003004">
    <property type="entry name" value="GspF/PilC"/>
</dbReference>
<comment type="similarity">
    <text evidence="2">Belongs to the GSP F family.</text>
</comment>
<evidence type="ECO:0000256" key="5">
    <source>
        <dbReference type="ARBA" id="ARBA00022989"/>
    </source>
</evidence>
<feature type="transmembrane region" description="Helical" evidence="7">
    <location>
        <begin position="298"/>
        <end position="318"/>
    </location>
</feature>
<evidence type="ECO:0000313" key="9">
    <source>
        <dbReference type="EMBL" id="WDH74853.1"/>
    </source>
</evidence>
<dbReference type="InterPro" id="IPR042094">
    <property type="entry name" value="T2SS_GspF_sf"/>
</dbReference>
<dbReference type="InterPro" id="IPR018076">
    <property type="entry name" value="T2SS_GspF_dom"/>
</dbReference>
<evidence type="ECO:0000313" key="10">
    <source>
        <dbReference type="Proteomes" id="UP001213680"/>
    </source>
</evidence>
<evidence type="ECO:0000256" key="1">
    <source>
        <dbReference type="ARBA" id="ARBA00004651"/>
    </source>
</evidence>
<keyword evidence="3" id="KW-1003">Cell membrane</keyword>
<dbReference type="PANTHER" id="PTHR30012:SF0">
    <property type="entry name" value="TYPE II SECRETION SYSTEM PROTEIN F-RELATED"/>
    <property type="match status" value="1"/>
</dbReference>
<dbReference type="Proteomes" id="UP001213680">
    <property type="component" value="Chromosome"/>
</dbReference>
<proteinExistence type="inferred from homology"/>
<accession>A0ABY7WYE8</accession>
<protein>
    <submittedName>
        <fullName evidence="9">Type II secretion system F family protein</fullName>
    </submittedName>
</protein>
<gene>
    <name evidence="9" type="ORF">PTI97_08425</name>
</gene>
<dbReference type="PANTHER" id="PTHR30012">
    <property type="entry name" value="GENERAL SECRETION PATHWAY PROTEIN"/>
    <property type="match status" value="1"/>
</dbReference>
<evidence type="ECO:0000256" key="2">
    <source>
        <dbReference type="ARBA" id="ARBA00005745"/>
    </source>
</evidence>
<organism evidence="9 10">
    <name type="scientific">Exiguobacterium marinum</name>
    <dbReference type="NCBI Taxonomy" id="273528"/>
    <lineage>
        <taxon>Bacteria</taxon>
        <taxon>Bacillati</taxon>
        <taxon>Bacillota</taxon>
        <taxon>Bacilli</taxon>
        <taxon>Bacillales</taxon>
        <taxon>Bacillales Family XII. Incertae Sedis</taxon>
        <taxon>Exiguobacterium</taxon>
    </lineage>
</organism>
<keyword evidence="10" id="KW-1185">Reference proteome</keyword>
<evidence type="ECO:0000256" key="4">
    <source>
        <dbReference type="ARBA" id="ARBA00022692"/>
    </source>
</evidence>
<evidence type="ECO:0000256" key="7">
    <source>
        <dbReference type="SAM" id="Phobius"/>
    </source>
</evidence>
<dbReference type="EMBL" id="CP118099">
    <property type="protein sequence ID" value="WDH74853.1"/>
    <property type="molecule type" value="Genomic_DNA"/>
</dbReference>
<evidence type="ECO:0000256" key="3">
    <source>
        <dbReference type="ARBA" id="ARBA00022475"/>
    </source>
</evidence>
<dbReference type="Gene3D" id="1.20.81.30">
    <property type="entry name" value="Type II secretion system (T2SS), domain F"/>
    <property type="match status" value="2"/>
</dbReference>
<feature type="transmembrane region" description="Helical" evidence="7">
    <location>
        <begin position="108"/>
        <end position="131"/>
    </location>
</feature>
<evidence type="ECO:0000259" key="8">
    <source>
        <dbReference type="Pfam" id="PF00482"/>
    </source>
</evidence>
<feature type="transmembrane region" description="Helical" evidence="7">
    <location>
        <begin position="151"/>
        <end position="174"/>
    </location>
</feature>
<comment type="subcellular location">
    <subcellularLocation>
        <location evidence="1">Cell membrane</location>
        <topology evidence="1">Multi-pass membrane protein</topology>
    </subcellularLocation>
</comment>
<dbReference type="Pfam" id="PF00482">
    <property type="entry name" value="T2SSF"/>
    <property type="match status" value="2"/>
</dbReference>
<evidence type="ECO:0000256" key="6">
    <source>
        <dbReference type="ARBA" id="ARBA00023136"/>
    </source>
</evidence>
<sequence length="325" mass="37284">MGNSSMNPPIQLIHRFLRLQSRGVSLKVTMETLEYHEKGAKKDKVRDMRALLETGTNLAEVFSVIITNPQMREILNTAERSGRFIDGLHQVVLVLEMRQRLKEELKRLIRYPLIIFFILLSLGMIYALYIFPKLMGMVDVSLQNGVASILLSRWFFPTLFCVVLTSGALMFGMYRRGTELPFYTWNRGKTLYLTYVFVSELSLLQNTETNIRQIISRLADEDGEMAKMAKRIHCRMSDGEGLEAAVKCERFIDHEVVGLLGVGAMSGELGELMSLHRELVFEEMELYSRSLIEKVEPMLYGVISMMIAVLFYTLYLPVKLIMAQL</sequence>
<dbReference type="RefSeq" id="WP_274356240.1">
    <property type="nucleotide sequence ID" value="NZ_CP118099.1"/>
</dbReference>